<name>A0ABY4EKB3_9BACI</name>
<keyword evidence="2" id="KW-1185">Reference proteome</keyword>
<sequence length="252" mass="28344">MYNYFHPYAMREPNGESYILAFQQGDVNGDYIQDNVYLVGQKNSSSPFVQDITLIIQDGKTNQFFSVPLKTNEGYQPTLFLGDFTGDGVDDILISIDSGGSGGYGFYYAYSFVENKPKLLFDFEQFNREFNYDVLYKDYYKVEVINNTLALQFIIDISGRGNEYLSEIYDTSGKLTTPINGWVSGLNRLYPIDFQGDGVYELYALQRIAGRYSADGLGLIQTALSWNGSSFTAEDVDQQAAIFGTSIKNEPS</sequence>
<dbReference type="InterPro" id="IPR028994">
    <property type="entry name" value="Integrin_alpha_N"/>
</dbReference>
<accession>A0ABY4EKB3</accession>
<dbReference type="RefSeq" id="WP_244709547.1">
    <property type="nucleotide sequence ID" value="NZ_CP095073.1"/>
</dbReference>
<organism evidence="1 2">
    <name type="scientific">Halobacillus salinarum</name>
    <dbReference type="NCBI Taxonomy" id="2932257"/>
    <lineage>
        <taxon>Bacteria</taxon>
        <taxon>Bacillati</taxon>
        <taxon>Bacillota</taxon>
        <taxon>Bacilli</taxon>
        <taxon>Bacillales</taxon>
        <taxon>Bacillaceae</taxon>
        <taxon>Halobacillus</taxon>
    </lineage>
</organism>
<dbReference type="EMBL" id="CP095073">
    <property type="protein sequence ID" value="UOQ43967.1"/>
    <property type="molecule type" value="Genomic_DNA"/>
</dbReference>
<evidence type="ECO:0000313" key="1">
    <source>
        <dbReference type="EMBL" id="UOQ43967.1"/>
    </source>
</evidence>
<dbReference type="Proteomes" id="UP000831787">
    <property type="component" value="Chromosome"/>
</dbReference>
<protein>
    <submittedName>
        <fullName evidence="1">VCBS repeat-containing protein</fullName>
    </submittedName>
</protein>
<dbReference type="SUPFAM" id="SSF69318">
    <property type="entry name" value="Integrin alpha N-terminal domain"/>
    <property type="match status" value="1"/>
</dbReference>
<evidence type="ECO:0000313" key="2">
    <source>
        <dbReference type="Proteomes" id="UP000831787"/>
    </source>
</evidence>
<gene>
    <name evidence="1" type="ORF">MUN89_19185</name>
</gene>
<proteinExistence type="predicted"/>
<reference evidence="1 2" key="1">
    <citation type="submission" date="2022-04" db="EMBL/GenBank/DDBJ databases">
        <title>Halobacillus sp. isolated from saltern.</title>
        <authorList>
            <person name="Won M."/>
            <person name="Lee C.-M."/>
            <person name="Woen H.-Y."/>
            <person name="Kwon S.-W."/>
        </authorList>
    </citation>
    <scope>NUCLEOTIDE SEQUENCE [LARGE SCALE GENOMIC DNA]</scope>
    <source>
        <strain evidence="1 2">SSBR10-3</strain>
    </source>
</reference>